<feature type="compositionally biased region" description="Basic and acidic residues" evidence="1">
    <location>
        <begin position="149"/>
        <end position="158"/>
    </location>
</feature>
<feature type="region of interest" description="Disordered" evidence="1">
    <location>
        <begin position="118"/>
        <end position="189"/>
    </location>
</feature>
<proteinExistence type="predicted"/>
<feature type="region of interest" description="Disordered" evidence="1">
    <location>
        <begin position="1"/>
        <end position="36"/>
    </location>
</feature>
<sequence>MKGEIKTKTKTNPMPPRLRQCSSSASVPSRQIHSNSQVPIQLGQDRYRLESLHKRVRIDLHAREALLHRVQREIALLESEQRRINTSGAIDVDEMFHDGAQDDLDYDMNNLIWDLDEEDEDEDEDGDDDDDDDEQGDEFKVGRFSANEPQDRPGRGNADDIVEVDGREEEMREAAVEGSAEEEGEGYRL</sequence>
<organism evidence="2">
    <name type="scientific">Compsopogon caeruleus</name>
    <dbReference type="NCBI Taxonomy" id="31354"/>
    <lineage>
        <taxon>Eukaryota</taxon>
        <taxon>Rhodophyta</taxon>
        <taxon>Compsopogonophyceae</taxon>
        <taxon>Compsopogonales</taxon>
        <taxon>Compsopogonaceae</taxon>
        <taxon>Compsopogon</taxon>
    </lineage>
</organism>
<gene>
    <name evidence="2" type="ORF">CCAE0312_LOCUS4228</name>
</gene>
<feature type="compositionally biased region" description="Acidic residues" evidence="1">
    <location>
        <begin position="179"/>
        <end position="189"/>
    </location>
</feature>
<evidence type="ECO:0000313" key="2">
    <source>
        <dbReference type="EMBL" id="CAD9232147.1"/>
    </source>
</evidence>
<feature type="compositionally biased region" description="Acidic residues" evidence="1">
    <location>
        <begin position="118"/>
        <end position="136"/>
    </location>
</feature>
<evidence type="ECO:0000256" key="1">
    <source>
        <dbReference type="SAM" id="MobiDB-lite"/>
    </source>
</evidence>
<reference evidence="2" key="1">
    <citation type="submission" date="2021-01" db="EMBL/GenBank/DDBJ databases">
        <authorList>
            <person name="Corre E."/>
            <person name="Pelletier E."/>
            <person name="Niang G."/>
            <person name="Scheremetjew M."/>
            <person name="Finn R."/>
            <person name="Kale V."/>
            <person name="Holt S."/>
            <person name="Cochrane G."/>
            <person name="Meng A."/>
            <person name="Brown T."/>
            <person name="Cohen L."/>
        </authorList>
    </citation>
    <scope>NUCLEOTIDE SEQUENCE</scope>
    <source>
        <strain evidence="2">SAG 36.94</strain>
    </source>
</reference>
<dbReference type="AlphaFoldDB" id="A0A7S1XD91"/>
<accession>A0A7S1XD91</accession>
<dbReference type="EMBL" id="HBGH01007726">
    <property type="protein sequence ID" value="CAD9232147.1"/>
    <property type="molecule type" value="Transcribed_RNA"/>
</dbReference>
<feature type="compositionally biased region" description="Polar residues" evidence="1">
    <location>
        <begin position="20"/>
        <end position="36"/>
    </location>
</feature>
<name>A0A7S1XD91_9RHOD</name>
<protein>
    <submittedName>
        <fullName evidence="2">Uncharacterized protein</fullName>
    </submittedName>
</protein>